<protein>
    <submittedName>
        <fullName evidence="2">Uncharacterized protein</fullName>
    </submittedName>
</protein>
<accession>A0AAN9BF96</accession>
<evidence type="ECO:0000256" key="1">
    <source>
        <dbReference type="SAM" id="SignalP"/>
    </source>
</evidence>
<keyword evidence="1" id="KW-0732">Signal</keyword>
<dbReference type="EMBL" id="JBAMIC010000008">
    <property type="protein sequence ID" value="KAK7104422.1"/>
    <property type="molecule type" value="Genomic_DNA"/>
</dbReference>
<feature type="chain" id="PRO_5042828016" evidence="1">
    <location>
        <begin position="23"/>
        <end position="553"/>
    </location>
</feature>
<sequence>MKPRQVLLFCGFVCAVISLTSTQNAVIDYDDPAQYNIPDAIGVCQSPWRPVLKLDALGDVAKGTVDEIRDLSLEGHLFRVKLLLPEGPYVLFVDNTNVRGDHVCAESLWHVSDNGTHVSTSVEWRYHLLCTNGHVEVINSPYSRPQGWVMASNAQAAERSQDAQQNFGTTENSTQAMVWYVKEIGKGKPVYSHYLDGSRVSGSMDDLMHMARLGETRCVMRDRGYAFAMNNVIVDKMLGEVNGQSLNHIGQEFTSNALSFREPPYYWLSSWTTDGRRDNSRWFVGTTQPRGHNNDYVALDWHVDSCWREVYVNDQYGFPISGSLDELIFLISLGHRVRCQYDNTVLEANAIRIKDQTVIAQSIEEMARRGSNGGDKYFFNTNTMAKWTTVHTTGTVRTYTYRVSDMSFYRKEKLQVSVRWMVDTRPWKRVYSTPPRPFDTNTINTLIDAVKRGASIRFNLQQDVVAGFFFTNGDNVRVDDATQTVYAQCLRHISDQRDTTTESEYEIQKNPFHWFLMISSDGVMAMSAWKTQARTRLYDSVAPEANITWFASF</sequence>
<feature type="signal peptide" evidence="1">
    <location>
        <begin position="1"/>
        <end position="22"/>
    </location>
</feature>
<comment type="caution">
    <text evidence="2">The sequence shown here is derived from an EMBL/GenBank/DDBJ whole genome shotgun (WGS) entry which is preliminary data.</text>
</comment>
<dbReference type="Proteomes" id="UP001374579">
    <property type="component" value="Unassembled WGS sequence"/>
</dbReference>
<evidence type="ECO:0000313" key="2">
    <source>
        <dbReference type="EMBL" id="KAK7104422.1"/>
    </source>
</evidence>
<proteinExistence type="predicted"/>
<dbReference type="AlphaFoldDB" id="A0AAN9BF96"/>
<organism evidence="2 3">
    <name type="scientific">Littorina saxatilis</name>
    <dbReference type="NCBI Taxonomy" id="31220"/>
    <lineage>
        <taxon>Eukaryota</taxon>
        <taxon>Metazoa</taxon>
        <taxon>Spiralia</taxon>
        <taxon>Lophotrochozoa</taxon>
        <taxon>Mollusca</taxon>
        <taxon>Gastropoda</taxon>
        <taxon>Caenogastropoda</taxon>
        <taxon>Littorinimorpha</taxon>
        <taxon>Littorinoidea</taxon>
        <taxon>Littorinidae</taxon>
        <taxon>Littorina</taxon>
    </lineage>
</organism>
<gene>
    <name evidence="2" type="ORF">V1264_019142</name>
</gene>
<evidence type="ECO:0000313" key="3">
    <source>
        <dbReference type="Proteomes" id="UP001374579"/>
    </source>
</evidence>
<name>A0AAN9BF96_9CAEN</name>
<keyword evidence="3" id="KW-1185">Reference proteome</keyword>
<reference evidence="2 3" key="1">
    <citation type="submission" date="2024-02" db="EMBL/GenBank/DDBJ databases">
        <title>Chromosome-scale genome assembly of the rough periwinkle Littorina saxatilis.</title>
        <authorList>
            <person name="De Jode A."/>
            <person name="Faria R."/>
            <person name="Formenti G."/>
            <person name="Sims Y."/>
            <person name="Smith T.P."/>
            <person name="Tracey A."/>
            <person name="Wood J.M.D."/>
            <person name="Zagrodzka Z.B."/>
            <person name="Johannesson K."/>
            <person name="Butlin R.K."/>
            <person name="Leder E.H."/>
        </authorList>
    </citation>
    <scope>NUCLEOTIDE SEQUENCE [LARGE SCALE GENOMIC DNA]</scope>
    <source>
        <strain evidence="2">Snail1</strain>
        <tissue evidence="2">Muscle</tissue>
    </source>
</reference>